<evidence type="ECO:0000313" key="2">
    <source>
        <dbReference type="Proteomes" id="UP000290608"/>
    </source>
</evidence>
<comment type="caution">
    <text evidence="1">The sequence shown here is derived from an EMBL/GenBank/DDBJ whole genome shotgun (WGS) entry which is preliminary data.</text>
</comment>
<organism evidence="1 2">
    <name type="scientific">Leeuwenhoekiella marinoflava</name>
    <dbReference type="NCBI Taxonomy" id="988"/>
    <lineage>
        <taxon>Bacteria</taxon>
        <taxon>Pseudomonadati</taxon>
        <taxon>Bacteroidota</taxon>
        <taxon>Flavobacteriia</taxon>
        <taxon>Flavobacteriales</taxon>
        <taxon>Flavobacteriaceae</taxon>
        <taxon>Leeuwenhoekiella</taxon>
    </lineage>
</organism>
<gene>
    <name evidence="1" type="ORF">DSL99_1695</name>
</gene>
<evidence type="ECO:0000313" key="1">
    <source>
        <dbReference type="EMBL" id="RXG30653.1"/>
    </source>
</evidence>
<dbReference type="Proteomes" id="UP000290608">
    <property type="component" value="Unassembled WGS sequence"/>
</dbReference>
<dbReference type="EMBL" id="QOVL01000007">
    <property type="protein sequence ID" value="RXG30653.1"/>
    <property type="molecule type" value="Genomic_DNA"/>
</dbReference>
<sequence>MEAFLLQEPLIEFAEDFLCEDPKKGIETTGFYSLSNNSHKSQIQYSVIGSKKEIQLYQEWMLNFNHPIESTSSYKLKLNSQVDSDTGEVSTLFDDEDFHEDMYEDYSDEAINKKVHPDFPGFTSDSCFKCEFLNNDEDNYAINSRDFNNILKSDKPTLDKFDEIVELYVDAYRQLVEEVAFGRPDIIVIVISG</sequence>
<name>A0A4Q0PMT2_9FLAO</name>
<reference evidence="1 2" key="1">
    <citation type="submission" date="2018-07" db="EMBL/GenBank/DDBJ databases">
        <title>Leeuwenhoekiella genomics.</title>
        <authorList>
            <person name="Tahon G."/>
            <person name="Willems A."/>
        </authorList>
    </citation>
    <scope>NUCLEOTIDE SEQUENCE [LARGE SCALE GENOMIC DNA]</scope>
    <source>
        <strain evidence="1 2">LMG 1345</strain>
    </source>
</reference>
<dbReference type="RefSeq" id="WP_073099041.1">
    <property type="nucleotide sequence ID" value="NZ_QOVL01000007.1"/>
</dbReference>
<accession>A0A4Q0PMT2</accession>
<protein>
    <submittedName>
        <fullName evidence="1">Uncharacterized protein</fullName>
    </submittedName>
</protein>
<dbReference type="AlphaFoldDB" id="A0A4Q0PMT2"/>
<proteinExistence type="predicted"/>
<dbReference type="STRING" id="1122159.SAMN02745246_01962"/>